<proteinExistence type="predicted"/>
<organism evidence="2 3">
    <name type="scientific">Caenorhabditis tropicalis</name>
    <dbReference type="NCBI Taxonomy" id="1561998"/>
    <lineage>
        <taxon>Eukaryota</taxon>
        <taxon>Metazoa</taxon>
        <taxon>Ecdysozoa</taxon>
        <taxon>Nematoda</taxon>
        <taxon>Chromadorea</taxon>
        <taxon>Rhabditida</taxon>
        <taxon>Rhabditina</taxon>
        <taxon>Rhabditomorpha</taxon>
        <taxon>Rhabditoidea</taxon>
        <taxon>Rhabditidae</taxon>
        <taxon>Peloderinae</taxon>
        <taxon>Caenorhabditis</taxon>
    </lineage>
</organism>
<dbReference type="SUPFAM" id="SSF54695">
    <property type="entry name" value="POZ domain"/>
    <property type="match status" value="1"/>
</dbReference>
<dbReference type="InterPro" id="IPR000210">
    <property type="entry name" value="BTB/POZ_dom"/>
</dbReference>
<dbReference type="SMART" id="SM00225">
    <property type="entry name" value="BTB"/>
    <property type="match status" value="1"/>
</dbReference>
<name>A0A1I7TGS6_9PELO</name>
<evidence type="ECO:0000313" key="3">
    <source>
        <dbReference type="WBParaSite" id="Csp11.Scaffold608.g5785.t1"/>
    </source>
</evidence>
<dbReference type="PROSITE" id="PS50097">
    <property type="entry name" value="BTB"/>
    <property type="match status" value="1"/>
</dbReference>
<evidence type="ECO:0000259" key="1">
    <source>
        <dbReference type="PROSITE" id="PS50097"/>
    </source>
</evidence>
<dbReference type="AlphaFoldDB" id="A0A1I7TGS6"/>
<dbReference type="PANTHER" id="PTHR11145:SF19">
    <property type="entry name" value="BTB DOMAIN-CONTAINING PROTEIN-RELATED"/>
    <property type="match status" value="1"/>
</dbReference>
<dbReference type="InterPro" id="IPR003131">
    <property type="entry name" value="T1-type_BTB"/>
</dbReference>
<dbReference type="PANTHER" id="PTHR11145">
    <property type="entry name" value="BTB/POZ DOMAIN-CONTAINING ADAPTER FOR CUL3-MEDIATED RHOA DEGRADATION PROTEIN FAMILY MEMBER"/>
    <property type="match status" value="1"/>
</dbReference>
<dbReference type="Pfam" id="PF02214">
    <property type="entry name" value="BTB_2"/>
    <property type="match status" value="1"/>
</dbReference>
<sequence length="220" mass="25394">MSSENQIVKLDIGGTVFKTSKSTLTRFDGMLKVMMETEIPVTKDESGAIFIDRSPKHFDLILNFMRDGDVELPDSEIEIKEIQKEAHFYMLHGLVDKCLEKFIGKPKEIPKLLRTIDSDSELLQIISLVVKPVLVFHCPVNSFGCIDFPLGFNVNEFLEEHENRFKIYFKPFKTDGISMASEWKWTVYTGKYSIESPTKDPRQTFEESLEQHLRDCINGF</sequence>
<dbReference type="WBParaSite" id="Csp11.Scaffold608.g5785.t1">
    <property type="protein sequence ID" value="Csp11.Scaffold608.g5785.t1"/>
    <property type="gene ID" value="Csp11.Scaffold608.g5785"/>
</dbReference>
<evidence type="ECO:0000313" key="2">
    <source>
        <dbReference type="Proteomes" id="UP000095282"/>
    </source>
</evidence>
<feature type="domain" description="BTB" evidence="1">
    <location>
        <begin position="6"/>
        <end position="74"/>
    </location>
</feature>
<dbReference type="InterPro" id="IPR011333">
    <property type="entry name" value="SKP1/BTB/POZ_sf"/>
</dbReference>
<reference evidence="3" key="1">
    <citation type="submission" date="2016-11" db="UniProtKB">
        <authorList>
            <consortium name="WormBaseParasite"/>
        </authorList>
    </citation>
    <scope>IDENTIFICATION</scope>
</reference>
<dbReference type="eggNOG" id="KOG2716">
    <property type="taxonomic scope" value="Eukaryota"/>
</dbReference>
<accession>A0A1I7TGS6</accession>
<dbReference type="InterPro" id="IPR045068">
    <property type="entry name" value="BACURD1-3"/>
</dbReference>
<dbReference type="GO" id="GO:0051260">
    <property type="term" value="P:protein homooligomerization"/>
    <property type="evidence" value="ECO:0007669"/>
    <property type="project" value="InterPro"/>
</dbReference>
<protein>
    <submittedName>
        <fullName evidence="3">BTB domain-containing protein</fullName>
    </submittedName>
</protein>
<dbReference type="Gene3D" id="3.30.710.10">
    <property type="entry name" value="Potassium Channel Kv1.1, Chain A"/>
    <property type="match status" value="1"/>
</dbReference>
<dbReference type="STRING" id="1561998.A0A1I7TGS6"/>
<keyword evidence="2" id="KW-1185">Reference proteome</keyword>
<dbReference type="Proteomes" id="UP000095282">
    <property type="component" value="Unplaced"/>
</dbReference>